<gene>
    <name evidence="3" type="ORF">CABS02_04503</name>
</gene>
<feature type="compositionally biased region" description="Basic and acidic residues" evidence="1">
    <location>
        <begin position="85"/>
        <end position="98"/>
    </location>
</feature>
<keyword evidence="2" id="KW-1133">Transmembrane helix</keyword>
<feature type="region of interest" description="Disordered" evidence="1">
    <location>
        <begin position="1"/>
        <end position="34"/>
    </location>
</feature>
<reference evidence="3" key="1">
    <citation type="submission" date="2019-01" db="EMBL/GenBank/DDBJ databases">
        <title>Colletotrichum abscissum LGMF1257.</title>
        <authorList>
            <person name="Baroncelli R."/>
        </authorList>
    </citation>
    <scope>NUCLEOTIDE SEQUENCE</scope>
    <source>
        <strain evidence="3">Ca142</strain>
    </source>
</reference>
<keyword evidence="2" id="KW-0472">Membrane</keyword>
<sequence>MSSMIQQAATHRLDTSVEVVGGSNPSARTQISGCSGKLSDKARIRVEQRLVDRALLSSPVSLSNDGTVHGMQESAVRSRMSSVPEGRRGERERGDSVHSLESCNHQWSDPDATELANNSKGTQHLSISGTRLRLRVCDGTARVWELIPSFFCSSSSSSSPLPYHPFRLLDWITCLLLEPLSITRFFNHGTWGWIICLVYLSADRRIDMTKKIK</sequence>
<dbReference type="OrthoDB" id="10570280at2759"/>
<evidence type="ECO:0000256" key="2">
    <source>
        <dbReference type="SAM" id="Phobius"/>
    </source>
</evidence>
<protein>
    <submittedName>
        <fullName evidence="3">Uncharacterized protein</fullName>
    </submittedName>
</protein>
<evidence type="ECO:0000313" key="3">
    <source>
        <dbReference type="EMBL" id="KAI3555403.1"/>
    </source>
</evidence>
<feature type="transmembrane region" description="Helical" evidence="2">
    <location>
        <begin position="185"/>
        <end position="202"/>
    </location>
</feature>
<dbReference type="Proteomes" id="UP001056436">
    <property type="component" value="Unassembled WGS sequence"/>
</dbReference>
<evidence type="ECO:0000313" key="4">
    <source>
        <dbReference type="Proteomes" id="UP001056436"/>
    </source>
</evidence>
<feature type="compositionally biased region" description="Polar residues" evidence="1">
    <location>
        <begin position="23"/>
        <end position="33"/>
    </location>
</feature>
<dbReference type="AlphaFoldDB" id="A0A9P9XL61"/>
<keyword evidence="2" id="KW-0812">Transmembrane</keyword>
<accession>A0A9P9XL61</accession>
<keyword evidence="4" id="KW-1185">Reference proteome</keyword>
<comment type="caution">
    <text evidence="3">The sequence shown here is derived from an EMBL/GenBank/DDBJ whole genome shotgun (WGS) entry which is preliminary data.</text>
</comment>
<feature type="region of interest" description="Disordered" evidence="1">
    <location>
        <begin position="61"/>
        <end position="104"/>
    </location>
</feature>
<name>A0A9P9XL61_9PEZI</name>
<dbReference type="EMBL" id="SDAQ01000018">
    <property type="protein sequence ID" value="KAI3555403.1"/>
    <property type="molecule type" value="Genomic_DNA"/>
</dbReference>
<evidence type="ECO:0000256" key="1">
    <source>
        <dbReference type="SAM" id="MobiDB-lite"/>
    </source>
</evidence>
<proteinExistence type="predicted"/>
<organism evidence="3 4">
    <name type="scientific">Colletotrichum abscissum</name>
    <dbReference type="NCBI Taxonomy" id="1671311"/>
    <lineage>
        <taxon>Eukaryota</taxon>
        <taxon>Fungi</taxon>
        <taxon>Dikarya</taxon>
        <taxon>Ascomycota</taxon>
        <taxon>Pezizomycotina</taxon>
        <taxon>Sordariomycetes</taxon>
        <taxon>Hypocreomycetidae</taxon>
        <taxon>Glomerellales</taxon>
        <taxon>Glomerellaceae</taxon>
        <taxon>Colletotrichum</taxon>
        <taxon>Colletotrichum acutatum species complex</taxon>
    </lineage>
</organism>